<keyword evidence="1" id="KW-0677">Repeat</keyword>
<feature type="repeat" description="PPR" evidence="2">
    <location>
        <begin position="863"/>
        <end position="897"/>
    </location>
</feature>
<evidence type="ECO:0000313" key="3">
    <source>
        <dbReference type="EMBL" id="KAG0455264.1"/>
    </source>
</evidence>
<dbReference type="SUPFAM" id="SSF48452">
    <property type="entry name" value="TPR-like"/>
    <property type="match status" value="1"/>
</dbReference>
<feature type="repeat" description="PPR" evidence="2">
    <location>
        <begin position="1003"/>
        <end position="1037"/>
    </location>
</feature>
<accession>A0A835PP79</accession>
<dbReference type="Pfam" id="PF12854">
    <property type="entry name" value="PPR_1"/>
    <property type="match status" value="1"/>
</dbReference>
<dbReference type="PANTHER" id="PTHR47934">
    <property type="entry name" value="PENTATRICOPEPTIDE REPEAT-CONTAINING PROTEIN PET309, MITOCHONDRIAL"/>
    <property type="match status" value="1"/>
</dbReference>
<feature type="repeat" description="PPR" evidence="2">
    <location>
        <begin position="933"/>
        <end position="967"/>
    </location>
</feature>
<dbReference type="EMBL" id="JADCNL010000013">
    <property type="protein sequence ID" value="KAG0455264.1"/>
    <property type="molecule type" value="Genomic_DNA"/>
</dbReference>
<keyword evidence="4" id="KW-1185">Reference proteome</keyword>
<dbReference type="InterPro" id="IPR002885">
    <property type="entry name" value="PPR_rpt"/>
</dbReference>
<sequence length="1053" mass="118095">MEFIKPKLGSPSWGQEEYLVLAIFCLILYHSRNQVFGEASKAILLNGALASLLNDIVQTACTRGPALLEQDEESEPIHRLAFILLLYFFSLNSFPAVLPEHLDWQELLQSSNDAPPLLILSIKCHDLCRFLHFGRSLLKLISSECLVGILGRITVQRERMHEELRCPFNYLQSMIAIIESLVLYEESSMANNCSICLSMIITWETLGLQDQVLVRNSKWFRMILEEFTMTLIAPSLASNYFKYKHKPASHIATALLNLEKEPQWMRSLFNITSISGIVKNLSVQNLTLEMVNLFRTLLSKRYLNEDHIECLNQLFQVYKRQVYKDISISKSAETLDKKFLSKECDTGKLCCFLVDLMLSLGSNKDGDSKESVLKEIDRFSKELSTTQGDTAFDFPSKMAVVSESHLKKLKDHLQNGSIEEAMKEAKALISSHPDHFPSHIHLFEALAASSSPDLSSRAASLVVVLLSNVSRQQLPSLFSCKNLLETLVSGSRYSDVLSFFSKIIDTGLRPDIFTYNKAIQSAVKLGDVHRAMELRNRMEKNDEIPPNAFTFNVLISGLWKAGLTAEAGKMFNDMQKRKVLPTLVTYNVMIDGYCKIGDLDSAFKVWDQMKAFSVKPNLASYNSLLLGLAHAGRMDETGDLLKEMESKSLIPDEFTFSTLIKGHCMSGNKEGAIDLFEEYIRKGIQPGAYTCGVLLSGLCKDGGVLKAEEFLRRMIDGGFVPTTVIYNIIVDGYCRVGNIDEAFSALRRMESLRVKVNHITYNSLINGLCKLQRMAEAEELLKEMTEKGEPPTLESMNPLIDSYSRVGQFVKCFEILDEMEDKLGLEPNIVSYGALVNGFCKKGKVHEAEALFAHIVMKGMKANVMIYNMLVDAYSVAGNVGKAHKLIQQMKGAGVSPNIVTYNSLIKGLCGKGCLHDAEELLTKLRFEGLSPDVITYNTLMAAHCNADDLEKAIEIFNEMETLRIEPNLATYYLLISKMSMTGRMEGVENLYHQMLQKKLDPDRNLYGAMISGYAGIGNESKLLSLQEEMRNRGIPLERTSLNSASSHVESQI</sequence>
<feature type="repeat" description="PPR" evidence="2">
    <location>
        <begin position="652"/>
        <end position="686"/>
    </location>
</feature>
<dbReference type="GO" id="GO:0006396">
    <property type="term" value="P:RNA processing"/>
    <property type="evidence" value="ECO:0007669"/>
    <property type="project" value="TreeGrafter"/>
</dbReference>
<feature type="repeat" description="PPR" evidence="2">
    <location>
        <begin position="968"/>
        <end position="1002"/>
    </location>
</feature>
<evidence type="ECO:0000313" key="4">
    <source>
        <dbReference type="Proteomes" id="UP000636800"/>
    </source>
</evidence>
<comment type="caution">
    <text evidence="3">The sequence shown here is derived from an EMBL/GenBank/DDBJ whole genome shotgun (WGS) entry which is preliminary data.</text>
</comment>
<evidence type="ECO:0000256" key="2">
    <source>
        <dbReference type="PROSITE-ProRule" id="PRU00708"/>
    </source>
</evidence>
<dbReference type="NCBIfam" id="TIGR00756">
    <property type="entry name" value="PPR"/>
    <property type="match status" value="13"/>
</dbReference>
<feature type="repeat" description="PPR" evidence="2">
    <location>
        <begin position="757"/>
        <end position="791"/>
    </location>
</feature>
<dbReference type="PANTHER" id="PTHR47934:SF4">
    <property type="entry name" value="OS08G0191900 PROTEIN"/>
    <property type="match status" value="1"/>
</dbReference>
<dbReference type="Proteomes" id="UP000636800">
    <property type="component" value="Chromosome 13"/>
</dbReference>
<dbReference type="InterPro" id="IPR011990">
    <property type="entry name" value="TPR-like_helical_dom_sf"/>
</dbReference>
<evidence type="ECO:0000256" key="1">
    <source>
        <dbReference type="ARBA" id="ARBA00022737"/>
    </source>
</evidence>
<feature type="repeat" description="PPR" evidence="2">
    <location>
        <begin position="687"/>
        <end position="721"/>
    </location>
</feature>
<reference evidence="3 4" key="1">
    <citation type="journal article" date="2020" name="Nat. Food">
        <title>A phased Vanilla planifolia genome enables genetic improvement of flavour and production.</title>
        <authorList>
            <person name="Hasing T."/>
            <person name="Tang H."/>
            <person name="Brym M."/>
            <person name="Khazi F."/>
            <person name="Huang T."/>
            <person name="Chambers A.H."/>
        </authorList>
    </citation>
    <scope>NUCLEOTIDE SEQUENCE [LARGE SCALE GENOMIC DNA]</scope>
    <source>
        <tissue evidence="3">Leaf</tissue>
    </source>
</reference>
<protein>
    <recommendedName>
        <fullName evidence="5">Pentatricopeptide repeat-containing protein</fullName>
    </recommendedName>
</protein>
<feature type="repeat" description="PPR" evidence="2">
    <location>
        <begin position="828"/>
        <end position="862"/>
    </location>
</feature>
<feature type="repeat" description="PPR" evidence="2">
    <location>
        <begin position="722"/>
        <end position="756"/>
    </location>
</feature>
<dbReference type="SUPFAM" id="SSF81901">
    <property type="entry name" value="HCP-like"/>
    <property type="match status" value="1"/>
</dbReference>
<feature type="repeat" description="PPR" evidence="2">
    <location>
        <begin position="617"/>
        <end position="651"/>
    </location>
</feature>
<dbReference type="GO" id="GO:0009507">
    <property type="term" value="C:chloroplast"/>
    <property type="evidence" value="ECO:0007669"/>
    <property type="project" value="TreeGrafter"/>
</dbReference>
<dbReference type="Pfam" id="PF01535">
    <property type="entry name" value="PPR"/>
    <property type="match status" value="4"/>
</dbReference>
<feature type="repeat" description="PPR" evidence="2">
    <location>
        <begin position="511"/>
        <end position="545"/>
    </location>
</feature>
<dbReference type="GO" id="GO:0003729">
    <property type="term" value="F:mRNA binding"/>
    <property type="evidence" value="ECO:0007669"/>
    <property type="project" value="TreeGrafter"/>
</dbReference>
<dbReference type="PROSITE" id="PS51375">
    <property type="entry name" value="PPR"/>
    <property type="match status" value="14"/>
</dbReference>
<name>A0A835PP79_VANPL</name>
<gene>
    <name evidence="3" type="ORF">HPP92_024556</name>
</gene>
<feature type="repeat" description="PPR" evidence="2">
    <location>
        <begin position="582"/>
        <end position="616"/>
    </location>
</feature>
<evidence type="ECO:0008006" key="5">
    <source>
        <dbReference type="Google" id="ProtNLM"/>
    </source>
</evidence>
<dbReference type="Gene3D" id="1.25.40.10">
    <property type="entry name" value="Tetratricopeptide repeat domain"/>
    <property type="match status" value="6"/>
</dbReference>
<dbReference type="InterPro" id="IPR051114">
    <property type="entry name" value="Mito_RNA_Proc_CCM1"/>
</dbReference>
<feature type="repeat" description="PPR" evidence="2">
    <location>
        <begin position="547"/>
        <end position="581"/>
    </location>
</feature>
<organism evidence="3 4">
    <name type="scientific">Vanilla planifolia</name>
    <name type="common">Vanilla</name>
    <dbReference type="NCBI Taxonomy" id="51239"/>
    <lineage>
        <taxon>Eukaryota</taxon>
        <taxon>Viridiplantae</taxon>
        <taxon>Streptophyta</taxon>
        <taxon>Embryophyta</taxon>
        <taxon>Tracheophyta</taxon>
        <taxon>Spermatophyta</taxon>
        <taxon>Magnoliopsida</taxon>
        <taxon>Liliopsida</taxon>
        <taxon>Asparagales</taxon>
        <taxon>Orchidaceae</taxon>
        <taxon>Vanilloideae</taxon>
        <taxon>Vanilleae</taxon>
        <taxon>Vanilla</taxon>
    </lineage>
</organism>
<dbReference type="AlphaFoldDB" id="A0A835PP79"/>
<feature type="repeat" description="PPR" evidence="2">
    <location>
        <begin position="898"/>
        <end position="932"/>
    </location>
</feature>
<proteinExistence type="predicted"/>
<dbReference type="Pfam" id="PF13041">
    <property type="entry name" value="PPR_2"/>
    <property type="match status" value="5"/>
</dbReference>
<dbReference type="OrthoDB" id="1925970at2759"/>